<dbReference type="Proteomes" id="UP000806542">
    <property type="component" value="Unassembled WGS sequence"/>
</dbReference>
<reference evidence="3" key="1">
    <citation type="submission" date="2020-10" db="EMBL/GenBank/DDBJ databases">
        <title>ChiBAC.</title>
        <authorList>
            <person name="Zenner C."/>
            <person name="Hitch T.C.A."/>
            <person name="Clavel T."/>
        </authorList>
    </citation>
    <scope>NUCLEOTIDE SEQUENCE</scope>
    <source>
        <strain evidence="3">DSM 107454</strain>
    </source>
</reference>
<gene>
    <name evidence="3" type="ORF">INF28_09935</name>
</gene>
<keyword evidence="4" id="KW-1185">Reference proteome</keyword>
<dbReference type="PROSITE" id="PS50234">
    <property type="entry name" value="VWFA"/>
    <property type="match status" value="1"/>
</dbReference>
<dbReference type="EMBL" id="JADCKB010000022">
    <property type="protein sequence ID" value="MBE5040777.1"/>
    <property type="molecule type" value="Genomic_DNA"/>
</dbReference>
<protein>
    <submittedName>
        <fullName evidence="3">Nitric oxide reductase activation protein NorD</fullName>
    </submittedName>
</protein>
<evidence type="ECO:0000313" key="4">
    <source>
        <dbReference type="Proteomes" id="UP000806542"/>
    </source>
</evidence>
<dbReference type="InterPro" id="IPR051928">
    <property type="entry name" value="NorD/CobT"/>
</dbReference>
<dbReference type="Gene3D" id="3.40.50.410">
    <property type="entry name" value="von Willebrand factor, type A domain"/>
    <property type="match status" value="1"/>
</dbReference>
<dbReference type="AlphaFoldDB" id="A0A9D5M193"/>
<feature type="region of interest" description="Disordered" evidence="1">
    <location>
        <begin position="297"/>
        <end position="336"/>
    </location>
</feature>
<dbReference type="PANTHER" id="PTHR41248">
    <property type="entry name" value="NORD PROTEIN"/>
    <property type="match status" value="1"/>
</dbReference>
<dbReference type="InterPro" id="IPR002035">
    <property type="entry name" value="VWF_A"/>
</dbReference>
<comment type="caution">
    <text evidence="3">The sequence shown here is derived from an EMBL/GenBank/DDBJ whole genome shotgun (WGS) entry which is preliminary data.</text>
</comment>
<evidence type="ECO:0000256" key="1">
    <source>
        <dbReference type="SAM" id="MobiDB-lite"/>
    </source>
</evidence>
<evidence type="ECO:0000313" key="3">
    <source>
        <dbReference type="EMBL" id="MBE5040777.1"/>
    </source>
</evidence>
<dbReference type="InterPro" id="IPR025861">
    <property type="entry name" value="CobT_VWA_dom"/>
</dbReference>
<evidence type="ECO:0000259" key="2">
    <source>
        <dbReference type="PROSITE" id="PS50234"/>
    </source>
</evidence>
<feature type="compositionally biased region" description="Basic and acidic residues" evidence="1">
    <location>
        <begin position="321"/>
        <end position="336"/>
    </location>
</feature>
<dbReference type="CDD" id="cd01454">
    <property type="entry name" value="vWA_norD_type"/>
    <property type="match status" value="1"/>
</dbReference>
<dbReference type="SMART" id="SM00327">
    <property type="entry name" value="VWA"/>
    <property type="match status" value="1"/>
</dbReference>
<dbReference type="Pfam" id="PF11775">
    <property type="entry name" value="CobT_C"/>
    <property type="match status" value="1"/>
</dbReference>
<accession>A0A9D5M193</accession>
<dbReference type="RefSeq" id="WP_226393331.1">
    <property type="nucleotide sequence ID" value="NZ_JADCKB010000022.1"/>
</dbReference>
<dbReference type="PANTHER" id="PTHR41248:SF1">
    <property type="entry name" value="NORD PROTEIN"/>
    <property type="match status" value="1"/>
</dbReference>
<dbReference type="InterPro" id="IPR036465">
    <property type="entry name" value="vWFA_dom_sf"/>
</dbReference>
<feature type="domain" description="VWFA" evidence="2">
    <location>
        <begin position="504"/>
        <end position="684"/>
    </location>
</feature>
<organism evidence="3 4">
    <name type="scientific">Ructibacterium gallinarum</name>
    <dbReference type="NCBI Taxonomy" id="2779355"/>
    <lineage>
        <taxon>Bacteria</taxon>
        <taxon>Bacillati</taxon>
        <taxon>Bacillota</taxon>
        <taxon>Clostridia</taxon>
        <taxon>Eubacteriales</taxon>
        <taxon>Oscillospiraceae</taxon>
        <taxon>Ructibacterium</taxon>
    </lineage>
</organism>
<dbReference type="SUPFAM" id="SSF53300">
    <property type="entry name" value="vWA-like"/>
    <property type="match status" value="1"/>
</dbReference>
<name>A0A9D5M193_9FIRM</name>
<proteinExistence type="predicted"/>
<sequence>MIREEHSKLTDQELFSSNAFAAYLMDIAEATSGRYKRKLRVKTIWDESPGAFIAYTDNREIMLNCGNVITADYPTRELKSLSLIGLLGHEEGHILYTDFTALSMFMQAVDNAVMYPFVPNDLEGDEEAHLEKYLETIKQKDEKTNCIIKYVLHTIANILEDVYIEERICCDFPGSFKTGIRLNNVKLTEEAMSVSVQMEKEIPNAAILTNVILQYARIGEFNNSGGYIGELMEVFYDCIPLIDEVVDKTDAKVRYDSANRIFLKMWPYVEEWIEQIKADPSMTPQEVQEMLDKLSEKLGEPGGTAGSKCPSGSGKGVGGKFKPDFSDKSDETKEARKVLEHEGGRMELVKTDEIEEGASGGVEYDKTFMGSGYKHAAEDIERMLMSAAEEKAMVRYNEELEEELQAEANEIRYGNAHRGIHVKVNRMARVSDELRTSYMRVAPPLLAISKRLQRQIKPKLRDESEGGRMNGLCMGRRINARALVGNDGKIFYNKKLPSDEPKLAVAVLNDESGSMSWGDRSTSARAASIVLYDFCTSLDIPVAIYGHTEYSDVEMYAYAEFDYPDKNDRYRLMDISARSDNRDGAALRFVAERLAQRSEKIKLLIVISDGQPAGYGYGGTEAEKDLRGIKQEYRNRGVTMFAAAIGSDKPNIERIYKEGFLDITDLNKLPALLTKLVLRYLKNI</sequence>